<evidence type="ECO:0000313" key="6">
    <source>
        <dbReference type="Proteomes" id="UP000054363"/>
    </source>
</evidence>
<feature type="domain" description="Transglycosylase SLT" evidence="3">
    <location>
        <begin position="472"/>
        <end position="572"/>
    </location>
</feature>
<name>A0A094JEC2_9GAMM</name>
<feature type="domain" description="Lytic transglycosylase superhelical linker" evidence="4">
    <location>
        <begin position="391"/>
        <end position="456"/>
    </location>
</feature>
<comment type="similarity">
    <text evidence="1">Belongs to the transglycosylase Slt family.</text>
</comment>
<dbReference type="GO" id="GO:0042597">
    <property type="term" value="C:periplasmic space"/>
    <property type="evidence" value="ECO:0007669"/>
    <property type="project" value="InterPro"/>
</dbReference>
<dbReference type="Gene3D" id="1.10.530.10">
    <property type="match status" value="1"/>
</dbReference>
<organism evidence="5 6">
    <name type="scientific">Pseudidiomarina salinarum</name>
    <dbReference type="NCBI Taxonomy" id="435908"/>
    <lineage>
        <taxon>Bacteria</taxon>
        <taxon>Pseudomonadati</taxon>
        <taxon>Pseudomonadota</taxon>
        <taxon>Gammaproteobacteria</taxon>
        <taxon>Alteromonadales</taxon>
        <taxon>Idiomarinaceae</taxon>
        <taxon>Pseudidiomarina</taxon>
    </lineage>
</organism>
<evidence type="ECO:0000256" key="2">
    <source>
        <dbReference type="ARBA" id="ARBA00022729"/>
    </source>
</evidence>
<sequence>MDDPLIGDTELLRQQRELFVKAEYAASRGRLPEYRLLLQQLGDYPLTPYLELKRLQQVGYLSNEERVLNFLDNYKNTPMDWQLRQVWLTYLSRNDEKARFVRDFQPPGSVANQCLNYRYQLDLELTPTDAIYRAVDHLWQNGNSLPKACDPLLESWQQAGHRTNELIWARLKLAAEGGNHTLIPYLGRLLPESMGYLADHYHRVRRDPANVRHMRYVTGAFPEHEAEIITYGLSRLIWRDPDRAVGLLQNLPATINLSAEQRIYLYQRFGVALSSKNHPGADEWLAKLAPDEHNDSSLQWQLASWARTGNWQALIEFVPRMPVVTQQYSVWQYWLARAYAETGREAQALPIFQALARERHYYGFLAAARLQKPHSLAREAINYEPEEIAALRERADIRRTYEFLQLGRYLSARREWNQLLPKLDGQQQQLAAVLAHQWGWYDQAIFTLGQLGEYDAVNVRFPQAYRSDHESYAERVGIDPNWAFAISRRESAFRFDAHSPAGAHGLMQIMPRTAEYLERKPLSNQQLQHVPTNIRLGTSYLAELRGRLGNNWVLATAAYNGGIYRVYEWLPEDPMAVDRWIETIPFRETRDYVKNVLAYQQIYRDLRGGDTSVFAELMPMEISRAAAGR</sequence>
<gene>
    <name evidence="5" type="ORF">IDSA_07445</name>
</gene>
<dbReference type="InterPro" id="IPR008258">
    <property type="entry name" value="Transglycosylase_SLT_dom_1"/>
</dbReference>
<evidence type="ECO:0000259" key="3">
    <source>
        <dbReference type="Pfam" id="PF01464"/>
    </source>
</evidence>
<protein>
    <recommendedName>
        <fullName evidence="7">Murein transglycosylase</fullName>
    </recommendedName>
</protein>
<dbReference type="Gene3D" id="1.10.1240.20">
    <property type="entry name" value="Lytic transglycosylase, superhelical linker domain"/>
    <property type="match status" value="1"/>
</dbReference>
<dbReference type="GO" id="GO:0004553">
    <property type="term" value="F:hydrolase activity, hydrolyzing O-glycosyl compounds"/>
    <property type="evidence" value="ECO:0007669"/>
    <property type="project" value="InterPro"/>
</dbReference>
<dbReference type="InterPro" id="IPR012289">
    <property type="entry name" value="Lytic_TGlycosylase_superhlx_L"/>
</dbReference>
<dbReference type="STRING" id="435908.IDSA_07445"/>
<dbReference type="PANTHER" id="PTHR37423">
    <property type="entry name" value="SOLUBLE LYTIC MUREIN TRANSGLYCOSYLASE-RELATED"/>
    <property type="match status" value="1"/>
</dbReference>
<evidence type="ECO:0000313" key="5">
    <source>
        <dbReference type="EMBL" id="KFZ30901.1"/>
    </source>
</evidence>
<keyword evidence="2" id="KW-0732">Signal</keyword>
<dbReference type="PANTHER" id="PTHR37423:SF5">
    <property type="entry name" value="SOLUBLE LYTIC MUREIN TRANSGLYCOSYLASE"/>
    <property type="match status" value="1"/>
</dbReference>
<dbReference type="Proteomes" id="UP000054363">
    <property type="component" value="Unassembled WGS sequence"/>
</dbReference>
<proteinExistence type="inferred from homology"/>
<dbReference type="SUPFAM" id="SSF48435">
    <property type="entry name" value="Bacterial muramidases"/>
    <property type="match status" value="1"/>
</dbReference>
<evidence type="ECO:0000259" key="4">
    <source>
        <dbReference type="Pfam" id="PF14718"/>
    </source>
</evidence>
<comment type="caution">
    <text evidence="5">The sequence shown here is derived from an EMBL/GenBank/DDBJ whole genome shotgun (WGS) entry which is preliminary data.</text>
</comment>
<dbReference type="InterPro" id="IPR008939">
    <property type="entry name" value="Lytic_TGlycosylase_superhlx_U"/>
</dbReference>
<reference evidence="5 6" key="1">
    <citation type="submission" date="2014-06" db="EMBL/GenBank/DDBJ databases">
        <title>The draft genome sequence of Idiomarina salinarum ISL-52.</title>
        <authorList>
            <person name="Du J."/>
            <person name="Shao Z."/>
        </authorList>
    </citation>
    <scope>NUCLEOTIDE SEQUENCE [LARGE SCALE GENOMIC DNA]</scope>
    <source>
        <strain evidence="5 6">ISL-52</strain>
    </source>
</reference>
<dbReference type="Gene3D" id="1.25.20.10">
    <property type="entry name" value="Bacterial muramidases"/>
    <property type="match status" value="1"/>
</dbReference>
<dbReference type="Pfam" id="PF14718">
    <property type="entry name" value="SLT_L"/>
    <property type="match status" value="1"/>
</dbReference>
<dbReference type="SUPFAM" id="SSF53955">
    <property type="entry name" value="Lysozyme-like"/>
    <property type="match status" value="1"/>
</dbReference>
<accession>A0A094JEC2</accession>
<keyword evidence="6" id="KW-1185">Reference proteome</keyword>
<dbReference type="AlphaFoldDB" id="A0A094JEC2"/>
<evidence type="ECO:0008006" key="7">
    <source>
        <dbReference type="Google" id="ProtNLM"/>
    </source>
</evidence>
<dbReference type="eggNOG" id="COG0741">
    <property type="taxonomic scope" value="Bacteria"/>
</dbReference>
<dbReference type="InterPro" id="IPR037061">
    <property type="entry name" value="Lytic_TGlycoase_superhlx_L_sf"/>
</dbReference>
<dbReference type="EMBL" id="JPER01000003">
    <property type="protein sequence ID" value="KFZ30901.1"/>
    <property type="molecule type" value="Genomic_DNA"/>
</dbReference>
<dbReference type="Pfam" id="PF01464">
    <property type="entry name" value="SLT"/>
    <property type="match status" value="1"/>
</dbReference>
<evidence type="ECO:0000256" key="1">
    <source>
        <dbReference type="ARBA" id="ARBA00007734"/>
    </source>
</evidence>
<dbReference type="CDD" id="cd13401">
    <property type="entry name" value="Slt70-like"/>
    <property type="match status" value="1"/>
</dbReference>
<dbReference type="InterPro" id="IPR023346">
    <property type="entry name" value="Lysozyme-like_dom_sf"/>
</dbReference>